<comment type="similarity">
    <text evidence="1 8">Belongs to the claudin family.</text>
</comment>
<accession>A0A673CBK9</accession>
<evidence type="ECO:0000256" key="1">
    <source>
        <dbReference type="ARBA" id="ARBA00008295"/>
    </source>
</evidence>
<feature type="transmembrane region" description="Helical" evidence="8">
    <location>
        <begin position="77"/>
        <end position="97"/>
    </location>
</feature>
<evidence type="ECO:0000313" key="10">
    <source>
        <dbReference type="Proteomes" id="UP000472271"/>
    </source>
</evidence>
<dbReference type="GO" id="GO:0005198">
    <property type="term" value="F:structural molecule activity"/>
    <property type="evidence" value="ECO:0007669"/>
    <property type="project" value="InterPro"/>
</dbReference>
<comment type="caution">
    <text evidence="8">Lacks conserved residue(s) required for the propagation of feature annotation.</text>
</comment>
<keyword evidence="2 8" id="KW-0796">Tight junction</keyword>
<organism evidence="9 10">
    <name type="scientific">Sphaeramia orbicularis</name>
    <name type="common">orbiculate cardinalfish</name>
    <dbReference type="NCBI Taxonomy" id="375764"/>
    <lineage>
        <taxon>Eukaryota</taxon>
        <taxon>Metazoa</taxon>
        <taxon>Chordata</taxon>
        <taxon>Craniata</taxon>
        <taxon>Vertebrata</taxon>
        <taxon>Euteleostomi</taxon>
        <taxon>Actinopterygii</taxon>
        <taxon>Neopterygii</taxon>
        <taxon>Teleostei</taxon>
        <taxon>Neoteleostei</taxon>
        <taxon>Acanthomorphata</taxon>
        <taxon>Gobiaria</taxon>
        <taxon>Kurtiformes</taxon>
        <taxon>Apogonoidei</taxon>
        <taxon>Apogonidae</taxon>
        <taxon>Apogoninae</taxon>
        <taxon>Sphaeramia</taxon>
    </lineage>
</organism>
<keyword evidence="7 8" id="KW-0472">Membrane</keyword>
<dbReference type="Proteomes" id="UP000472271">
    <property type="component" value="Chromosome 13"/>
</dbReference>
<dbReference type="InterPro" id="IPR006187">
    <property type="entry name" value="Claudin"/>
</dbReference>
<dbReference type="Gene3D" id="1.20.140.150">
    <property type="match status" value="1"/>
</dbReference>
<reference evidence="9" key="1">
    <citation type="submission" date="2019-06" db="EMBL/GenBank/DDBJ databases">
        <authorList>
            <consortium name="Wellcome Sanger Institute Data Sharing"/>
        </authorList>
    </citation>
    <scope>NUCLEOTIDE SEQUENCE [LARGE SCALE GENOMIC DNA]</scope>
</reference>
<evidence type="ECO:0000256" key="3">
    <source>
        <dbReference type="ARBA" id="ARBA00022475"/>
    </source>
</evidence>
<sequence>MRAKLEVLALVLGSIALIGTIVATALPTWKVSAFIGANLIVMEDRWEGLWMNCYKQIDKMQCKAYDSLLILPPELQASRGLMCVSIILVAIALSIMACGTKKRICVNSCNVLCLVSKMYIVLLSMYNDFITMAADLHKKCTFGYL</sequence>
<dbReference type="Ensembl" id="ENSSORT00005051904.1">
    <property type="protein sequence ID" value="ENSSORP00005050689.1"/>
    <property type="gene ID" value="ENSSORG00005022969.1"/>
</dbReference>
<evidence type="ECO:0000313" key="9">
    <source>
        <dbReference type="Ensembl" id="ENSSORP00005050689.1"/>
    </source>
</evidence>
<dbReference type="AlphaFoldDB" id="A0A673CBK9"/>
<evidence type="ECO:0000256" key="8">
    <source>
        <dbReference type="RuleBase" id="RU060637"/>
    </source>
</evidence>
<evidence type="ECO:0000256" key="6">
    <source>
        <dbReference type="ARBA" id="ARBA00022989"/>
    </source>
</evidence>
<keyword evidence="10" id="KW-1185">Reference proteome</keyword>
<reference evidence="9" key="2">
    <citation type="submission" date="2025-08" db="UniProtKB">
        <authorList>
            <consortium name="Ensembl"/>
        </authorList>
    </citation>
    <scope>IDENTIFICATION</scope>
</reference>
<evidence type="ECO:0000256" key="5">
    <source>
        <dbReference type="ARBA" id="ARBA00022949"/>
    </source>
</evidence>
<protein>
    <recommendedName>
        <fullName evidence="8">Claudin</fullName>
    </recommendedName>
</protein>
<dbReference type="GO" id="GO:0005886">
    <property type="term" value="C:plasma membrane"/>
    <property type="evidence" value="ECO:0007669"/>
    <property type="project" value="UniProtKB-SubCell"/>
</dbReference>
<dbReference type="InterPro" id="IPR004031">
    <property type="entry name" value="PMP22/EMP/MP20/Claudin"/>
</dbReference>
<gene>
    <name evidence="9" type="primary">LOC115431077</name>
</gene>
<evidence type="ECO:0000256" key="4">
    <source>
        <dbReference type="ARBA" id="ARBA00022692"/>
    </source>
</evidence>
<dbReference type="InParanoid" id="A0A673CBK9"/>
<evidence type="ECO:0000256" key="7">
    <source>
        <dbReference type="ARBA" id="ARBA00023136"/>
    </source>
</evidence>
<comment type="function">
    <text evidence="8">Claudins function as major constituents of the tight junction complexes that regulate the permeability of epithelia.</text>
</comment>
<dbReference type="Pfam" id="PF00822">
    <property type="entry name" value="PMP22_Claudin"/>
    <property type="match status" value="1"/>
</dbReference>
<name>A0A673CBK9_9TELE</name>
<dbReference type="PROSITE" id="PS01346">
    <property type="entry name" value="CLAUDIN"/>
    <property type="match status" value="1"/>
</dbReference>
<keyword evidence="4 8" id="KW-0812">Transmembrane</keyword>
<dbReference type="InterPro" id="IPR017974">
    <property type="entry name" value="Claudin_CS"/>
</dbReference>
<evidence type="ECO:0000256" key="2">
    <source>
        <dbReference type="ARBA" id="ARBA00022427"/>
    </source>
</evidence>
<keyword evidence="6 8" id="KW-1133">Transmembrane helix</keyword>
<keyword evidence="5 8" id="KW-0965">Cell junction</keyword>
<keyword evidence="3 8" id="KW-1003">Cell membrane</keyword>
<comment type="subcellular location">
    <subcellularLocation>
        <location evidence="8">Cell junction</location>
        <location evidence="8">Tight junction</location>
    </subcellularLocation>
    <subcellularLocation>
        <location evidence="8">Cell membrane</location>
        <topology evidence="8">Multi-pass membrane protein</topology>
    </subcellularLocation>
</comment>
<dbReference type="PANTHER" id="PTHR12002">
    <property type="entry name" value="CLAUDIN"/>
    <property type="match status" value="1"/>
</dbReference>
<dbReference type="GO" id="GO:0005923">
    <property type="term" value="C:bicellular tight junction"/>
    <property type="evidence" value="ECO:0007669"/>
    <property type="project" value="UniProtKB-SubCell"/>
</dbReference>
<reference evidence="9" key="3">
    <citation type="submission" date="2025-09" db="UniProtKB">
        <authorList>
            <consortium name="Ensembl"/>
        </authorList>
    </citation>
    <scope>IDENTIFICATION</scope>
</reference>
<feature type="transmembrane region" description="Helical" evidence="8">
    <location>
        <begin position="104"/>
        <end position="126"/>
    </location>
</feature>
<proteinExistence type="inferred from homology"/>